<evidence type="ECO:0000313" key="3">
    <source>
        <dbReference type="Proteomes" id="UP000198677"/>
    </source>
</evidence>
<name>A0A1H7TCJ3_9NOCA</name>
<dbReference type="Proteomes" id="UP000198677">
    <property type="component" value="Unassembled WGS sequence"/>
</dbReference>
<dbReference type="GO" id="GO:0046503">
    <property type="term" value="P:glycerolipid catabolic process"/>
    <property type="evidence" value="ECO:0007669"/>
    <property type="project" value="TreeGrafter"/>
</dbReference>
<dbReference type="EMBL" id="FOAW01000015">
    <property type="protein sequence ID" value="SEL82229.1"/>
    <property type="molecule type" value="Genomic_DNA"/>
</dbReference>
<dbReference type="OrthoDB" id="495620at2"/>
<dbReference type="RefSeq" id="WP_083576583.1">
    <property type="nucleotide sequence ID" value="NZ_FOAW01000015.1"/>
</dbReference>
<accession>A0A1H7TCJ3</accession>
<dbReference type="InterPro" id="IPR050471">
    <property type="entry name" value="AB_hydrolase"/>
</dbReference>
<dbReference type="GO" id="GO:0004806">
    <property type="term" value="F:triacylglycerol lipase activity"/>
    <property type="evidence" value="ECO:0007669"/>
    <property type="project" value="TreeGrafter"/>
</dbReference>
<evidence type="ECO:0000259" key="1">
    <source>
        <dbReference type="Pfam" id="PF12697"/>
    </source>
</evidence>
<proteinExistence type="predicted"/>
<dbReference type="Pfam" id="PF12697">
    <property type="entry name" value="Abhydrolase_6"/>
    <property type="match status" value="1"/>
</dbReference>
<protein>
    <submittedName>
        <fullName evidence="2">Pimeloyl-ACP methyl ester carboxylesterase</fullName>
    </submittedName>
</protein>
<organism evidence="2 3">
    <name type="scientific">Rhodococcus maanshanensis</name>
    <dbReference type="NCBI Taxonomy" id="183556"/>
    <lineage>
        <taxon>Bacteria</taxon>
        <taxon>Bacillati</taxon>
        <taxon>Actinomycetota</taxon>
        <taxon>Actinomycetes</taxon>
        <taxon>Mycobacteriales</taxon>
        <taxon>Nocardiaceae</taxon>
        <taxon>Rhodococcus</taxon>
    </lineage>
</organism>
<evidence type="ECO:0000313" key="2">
    <source>
        <dbReference type="EMBL" id="SEL82229.1"/>
    </source>
</evidence>
<dbReference type="PANTHER" id="PTHR43433:SF5">
    <property type="entry name" value="AB HYDROLASE-1 DOMAIN-CONTAINING PROTEIN"/>
    <property type="match status" value="1"/>
</dbReference>
<dbReference type="AlphaFoldDB" id="A0A1H7TCJ3"/>
<keyword evidence="3" id="KW-1185">Reference proteome</keyword>
<dbReference type="Gene3D" id="3.40.50.1820">
    <property type="entry name" value="alpha/beta hydrolase"/>
    <property type="match status" value="1"/>
</dbReference>
<dbReference type="InterPro" id="IPR000073">
    <property type="entry name" value="AB_hydrolase_1"/>
</dbReference>
<dbReference type="InterPro" id="IPR029058">
    <property type="entry name" value="AB_hydrolase_fold"/>
</dbReference>
<dbReference type="PANTHER" id="PTHR43433">
    <property type="entry name" value="HYDROLASE, ALPHA/BETA FOLD FAMILY PROTEIN"/>
    <property type="match status" value="1"/>
</dbReference>
<feature type="domain" description="AB hydrolase-1" evidence="1">
    <location>
        <begin position="23"/>
        <end position="228"/>
    </location>
</feature>
<sequence>MAGYVRLGDLNTWYDEHGEGEPLVLLHPGGVDARAFGPNIDGLARRFRLFTPERRGHGHTPDAPGPITFDLMAEDTIAFLESVPGAPVHLLGCSDGATVALLVALRRPDLVRRLVCVAGVFHRDGWAPGVVDADQPSPAFLADMYAEVSPDGAGHYQVVAGKLNRMHLEEPTLTAHDLRRVTGRTLVMVGDDDEVTLEHALALYRGLPDAELAVVPGTSHGLLVEKPELCDRIILDFLTTDPVPTMAPIRRVRGA</sequence>
<dbReference type="SUPFAM" id="SSF53474">
    <property type="entry name" value="alpha/beta-Hydrolases"/>
    <property type="match status" value="1"/>
</dbReference>
<gene>
    <name evidence="2" type="ORF">SAMN05444583_11574</name>
</gene>
<reference evidence="3" key="1">
    <citation type="submission" date="2016-10" db="EMBL/GenBank/DDBJ databases">
        <authorList>
            <person name="Varghese N."/>
            <person name="Submissions S."/>
        </authorList>
    </citation>
    <scope>NUCLEOTIDE SEQUENCE [LARGE SCALE GENOMIC DNA]</scope>
    <source>
        <strain evidence="3">DSM 44675</strain>
    </source>
</reference>